<organism evidence="3">
    <name type="scientific">Nippostrongylus brasiliensis</name>
    <name type="common">Rat hookworm</name>
    <dbReference type="NCBI Taxonomy" id="27835"/>
    <lineage>
        <taxon>Eukaryota</taxon>
        <taxon>Metazoa</taxon>
        <taxon>Ecdysozoa</taxon>
        <taxon>Nematoda</taxon>
        <taxon>Chromadorea</taxon>
        <taxon>Rhabditida</taxon>
        <taxon>Rhabditina</taxon>
        <taxon>Rhabditomorpha</taxon>
        <taxon>Strongyloidea</taxon>
        <taxon>Heligmosomidae</taxon>
        <taxon>Nippostrongylus</taxon>
    </lineage>
</organism>
<dbReference type="WBParaSite" id="NBR_0000580401-mRNA-1">
    <property type="protein sequence ID" value="NBR_0000580401-mRNA-1"/>
    <property type="gene ID" value="NBR_0000580401"/>
</dbReference>
<sequence>MPKHYRSVLLTTARPTCHNNNNADGKAEPFEEHMKKRFVTCLPFFVDEKSSLDEHTGLVSVDCKSQHPLTD</sequence>
<protein>
    <submittedName>
        <fullName evidence="3">Thioredoxin-like_fold domain-containing protein</fullName>
    </submittedName>
</protein>
<gene>
    <name evidence="1" type="ORF">NBR_LOCUS5805</name>
</gene>
<evidence type="ECO:0000313" key="2">
    <source>
        <dbReference type="Proteomes" id="UP000271162"/>
    </source>
</evidence>
<name>A0A0N4XT96_NIPBR</name>
<evidence type="ECO:0000313" key="3">
    <source>
        <dbReference type="WBParaSite" id="NBR_0000580401-mRNA-1"/>
    </source>
</evidence>
<keyword evidence="2" id="KW-1185">Reference proteome</keyword>
<evidence type="ECO:0000313" key="1">
    <source>
        <dbReference type="EMBL" id="VDL69394.1"/>
    </source>
</evidence>
<dbReference type="Proteomes" id="UP000271162">
    <property type="component" value="Unassembled WGS sequence"/>
</dbReference>
<proteinExistence type="predicted"/>
<reference evidence="1 2" key="2">
    <citation type="submission" date="2018-11" db="EMBL/GenBank/DDBJ databases">
        <authorList>
            <consortium name="Pathogen Informatics"/>
        </authorList>
    </citation>
    <scope>NUCLEOTIDE SEQUENCE [LARGE SCALE GENOMIC DNA]</scope>
</reference>
<reference evidence="3" key="1">
    <citation type="submission" date="2017-02" db="UniProtKB">
        <authorList>
            <consortium name="WormBaseParasite"/>
        </authorList>
    </citation>
    <scope>IDENTIFICATION</scope>
</reference>
<dbReference type="AlphaFoldDB" id="A0A0N4XT96"/>
<dbReference type="EMBL" id="UYSL01019760">
    <property type="protein sequence ID" value="VDL69394.1"/>
    <property type="molecule type" value="Genomic_DNA"/>
</dbReference>
<accession>A0A0N4XT96</accession>